<feature type="coiled-coil region" evidence="1">
    <location>
        <begin position="19"/>
        <end position="59"/>
    </location>
</feature>
<evidence type="ECO:0000256" key="1">
    <source>
        <dbReference type="SAM" id="Coils"/>
    </source>
</evidence>
<gene>
    <name evidence="2" type="ORF">SAMN02745207_03550</name>
</gene>
<keyword evidence="3" id="KW-1185">Reference proteome</keyword>
<protein>
    <submittedName>
        <fullName evidence="2">Uncharacterized protein</fullName>
    </submittedName>
</protein>
<sequence length="65" mass="8018">MGEEKNDKKINDVKKDLDLDEYDKSVEELKDYIKRIKKINKKKKKLKKLEKEKRYLTKKYSKELK</sequence>
<dbReference type="Proteomes" id="UP000184447">
    <property type="component" value="Unassembled WGS sequence"/>
</dbReference>
<keyword evidence="1" id="KW-0175">Coiled coil</keyword>
<dbReference type="EMBL" id="FQXM01000027">
    <property type="protein sequence ID" value="SHH97575.1"/>
    <property type="molecule type" value="Genomic_DNA"/>
</dbReference>
<evidence type="ECO:0000313" key="3">
    <source>
        <dbReference type="Proteomes" id="UP000184447"/>
    </source>
</evidence>
<dbReference type="AlphaFoldDB" id="A0A1M5XCK5"/>
<dbReference type="STRING" id="1121316.SAMN02745207_03550"/>
<accession>A0A1M5XCK5</accession>
<organism evidence="2 3">
    <name type="scientific">Clostridium grantii DSM 8605</name>
    <dbReference type="NCBI Taxonomy" id="1121316"/>
    <lineage>
        <taxon>Bacteria</taxon>
        <taxon>Bacillati</taxon>
        <taxon>Bacillota</taxon>
        <taxon>Clostridia</taxon>
        <taxon>Eubacteriales</taxon>
        <taxon>Clostridiaceae</taxon>
        <taxon>Clostridium</taxon>
    </lineage>
</organism>
<dbReference type="RefSeq" id="WP_073340144.1">
    <property type="nucleotide sequence ID" value="NZ_FQXM01000027.1"/>
</dbReference>
<name>A0A1M5XCK5_9CLOT</name>
<proteinExistence type="predicted"/>
<evidence type="ECO:0000313" key="2">
    <source>
        <dbReference type="EMBL" id="SHH97575.1"/>
    </source>
</evidence>
<reference evidence="2 3" key="1">
    <citation type="submission" date="2016-11" db="EMBL/GenBank/DDBJ databases">
        <authorList>
            <person name="Jaros S."/>
            <person name="Januszkiewicz K."/>
            <person name="Wedrychowicz H."/>
        </authorList>
    </citation>
    <scope>NUCLEOTIDE SEQUENCE [LARGE SCALE GENOMIC DNA]</scope>
    <source>
        <strain evidence="2 3">DSM 8605</strain>
    </source>
</reference>